<gene>
    <name evidence="1" type="ORF">BGZ99_006832</name>
</gene>
<dbReference type="OrthoDB" id="2447261at2759"/>
<dbReference type="AlphaFoldDB" id="A0A9P6UQL8"/>
<sequence length="156" mass="17433">MNSIKAPESTMDITNICVGITSNPTRVRLLLIKLRVIPEGRLPLYTIQDFSNQDSFMAPTPVCVIDGPRSRILVPSDDCKETIPAISGKDLFADPADAVVDTIFTEDVTFPRNSERQYSAPNMKLLWPDKAKTHQAFDKTLAKIQDRLAFITRPVD</sequence>
<evidence type="ECO:0000313" key="2">
    <source>
        <dbReference type="Proteomes" id="UP000738325"/>
    </source>
</evidence>
<organism evidence="1 2">
    <name type="scientific">Dissophora globulifera</name>
    <dbReference type="NCBI Taxonomy" id="979702"/>
    <lineage>
        <taxon>Eukaryota</taxon>
        <taxon>Fungi</taxon>
        <taxon>Fungi incertae sedis</taxon>
        <taxon>Mucoromycota</taxon>
        <taxon>Mortierellomycotina</taxon>
        <taxon>Mortierellomycetes</taxon>
        <taxon>Mortierellales</taxon>
        <taxon>Mortierellaceae</taxon>
        <taxon>Dissophora</taxon>
    </lineage>
</organism>
<reference evidence="1" key="1">
    <citation type="journal article" date="2020" name="Fungal Divers.">
        <title>Resolving the Mortierellaceae phylogeny through synthesis of multi-gene phylogenetics and phylogenomics.</title>
        <authorList>
            <person name="Vandepol N."/>
            <person name="Liber J."/>
            <person name="Desiro A."/>
            <person name="Na H."/>
            <person name="Kennedy M."/>
            <person name="Barry K."/>
            <person name="Grigoriev I.V."/>
            <person name="Miller A.N."/>
            <person name="O'Donnell K."/>
            <person name="Stajich J.E."/>
            <person name="Bonito G."/>
        </authorList>
    </citation>
    <scope>NUCLEOTIDE SEQUENCE</scope>
    <source>
        <strain evidence="1">REB-010B</strain>
    </source>
</reference>
<evidence type="ECO:0000313" key="1">
    <source>
        <dbReference type="EMBL" id="KAG0316548.1"/>
    </source>
</evidence>
<keyword evidence="2" id="KW-1185">Reference proteome</keyword>
<name>A0A9P6UQL8_9FUNG</name>
<protein>
    <submittedName>
        <fullName evidence="1">Uncharacterized protein</fullName>
    </submittedName>
</protein>
<comment type="caution">
    <text evidence="1">The sequence shown here is derived from an EMBL/GenBank/DDBJ whole genome shotgun (WGS) entry which is preliminary data.</text>
</comment>
<accession>A0A9P6UQL8</accession>
<proteinExistence type="predicted"/>
<dbReference type="Proteomes" id="UP000738325">
    <property type="component" value="Unassembled WGS sequence"/>
</dbReference>
<dbReference type="EMBL" id="JAAAIP010000473">
    <property type="protein sequence ID" value="KAG0316548.1"/>
    <property type="molecule type" value="Genomic_DNA"/>
</dbReference>